<feature type="chain" id="PRO_5047090208" evidence="2">
    <location>
        <begin position="20"/>
        <end position="439"/>
    </location>
</feature>
<feature type="signal peptide" evidence="2">
    <location>
        <begin position="1"/>
        <end position="19"/>
    </location>
</feature>
<name>A0ABR3QNW1_9PLEO</name>
<evidence type="ECO:0000256" key="1">
    <source>
        <dbReference type="SAM" id="MobiDB-lite"/>
    </source>
</evidence>
<protein>
    <submittedName>
        <fullName evidence="3">Uncharacterized protein</fullName>
    </submittedName>
</protein>
<accession>A0ABR3QNW1</accession>
<dbReference type="Proteomes" id="UP001521222">
    <property type="component" value="Unassembled WGS sequence"/>
</dbReference>
<evidence type="ECO:0000313" key="3">
    <source>
        <dbReference type="EMBL" id="KAL1593658.1"/>
    </source>
</evidence>
<proteinExistence type="predicted"/>
<gene>
    <name evidence="3" type="ORF">SLS59_009172</name>
</gene>
<feature type="compositionally biased region" description="Basic residues" evidence="1">
    <location>
        <begin position="199"/>
        <end position="208"/>
    </location>
</feature>
<keyword evidence="4" id="KW-1185">Reference proteome</keyword>
<organism evidence="3 4">
    <name type="scientific">Nothophoma quercina</name>
    <dbReference type="NCBI Taxonomy" id="749835"/>
    <lineage>
        <taxon>Eukaryota</taxon>
        <taxon>Fungi</taxon>
        <taxon>Dikarya</taxon>
        <taxon>Ascomycota</taxon>
        <taxon>Pezizomycotina</taxon>
        <taxon>Dothideomycetes</taxon>
        <taxon>Pleosporomycetidae</taxon>
        <taxon>Pleosporales</taxon>
        <taxon>Pleosporineae</taxon>
        <taxon>Didymellaceae</taxon>
        <taxon>Nothophoma</taxon>
    </lineage>
</organism>
<feature type="region of interest" description="Disordered" evidence="1">
    <location>
        <begin position="180"/>
        <end position="229"/>
    </location>
</feature>
<dbReference type="EMBL" id="JAKIXB020000039">
    <property type="protein sequence ID" value="KAL1593658.1"/>
    <property type="molecule type" value="Genomic_DNA"/>
</dbReference>
<evidence type="ECO:0000313" key="4">
    <source>
        <dbReference type="Proteomes" id="UP001521222"/>
    </source>
</evidence>
<keyword evidence="2" id="KW-0732">Signal</keyword>
<reference evidence="3 4" key="1">
    <citation type="submission" date="2024-02" db="EMBL/GenBank/DDBJ databases">
        <title>De novo assembly and annotation of 12 fungi associated with fruit tree decline syndrome in Ontario, Canada.</title>
        <authorList>
            <person name="Sulman M."/>
            <person name="Ellouze W."/>
            <person name="Ilyukhin E."/>
        </authorList>
    </citation>
    <scope>NUCLEOTIDE SEQUENCE [LARGE SCALE GENOMIC DNA]</scope>
    <source>
        <strain evidence="3 4">M97-236</strain>
    </source>
</reference>
<sequence>MHLFISLVGLQFYLFKLEGTLTYEHTKTGKPPKQGAISETDIEDASDCEGDEMDSLHPLRSGLDASAVGLQLRLTKNAGLLHMKFEGRDGNKAEWIFQDLQPTGIGGIVASVGTQTYVNPDKCITCGHEKANRKTTQDFASQTNVVTIQGITFSAEAVTQTAKQMESEVIESITTMQPASGTTHANMRDASCQTERTKKVSKGLKRKTTIPPPADAPLHKRAKSKHDSEPWPRQIYMDCHRLYPISKSELGRLVIDIVEGTVWYEDTYGKNHARVVERKQIDLSKTSSKSSPLLLSPTTTHATTARVTYEPNTTLPANGATHVLTIERLKLTNEYHQLMTVHCTAPKWNTWSHSAGDTHNKMYTTDAEVVVDAIVHCIDRTSGREAVHDPDAEYRMRDAVRREPSVVQQLVIQGAEKENYKVYRPQGIGQELLIQELLI</sequence>
<comment type="caution">
    <text evidence="3">The sequence shown here is derived from an EMBL/GenBank/DDBJ whole genome shotgun (WGS) entry which is preliminary data.</text>
</comment>
<evidence type="ECO:0000256" key="2">
    <source>
        <dbReference type="SAM" id="SignalP"/>
    </source>
</evidence>